<evidence type="ECO:0000313" key="4">
    <source>
        <dbReference type="Proteomes" id="UP000199706"/>
    </source>
</evidence>
<proteinExistence type="predicted"/>
<protein>
    <submittedName>
        <fullName evidence="3">Uncharacterized protein</fullName>
    </submittedName>
</protein>
<dbReference type="Proteomes" id="UP000199706">
    <property type="component" value="Unassembled WGS sequence"/>
</dbReference>
<dbReference type="OrthoDB" id="6592373at2"/>
<evidence type="ECO:0000256" key="2">
    <source>
        <dbReference type="SAM" id="SignalP"/>
    </source>
</evidence>
<feature type="chain" id="PRO_5011689636" evidence="2">
    <location>
        <begin position="25"/>
        <end position="315"/>
    </location>
</feature>
<gene>
    <name evidence="3" type="ORF">SAMN05216466_103160</name>
</gene>
<evidence type="ECO:0000313" key="3">
    <source>
        <dbReference type="EMBL" id="SDG38721.1"/>
    </source>
</evidence>
<feature type="signal peptide" evidence="2">
    <location>
        <begin position="1"/>
        <end position="24"/>
    </location>
</feature>
<evidence type="ECO:0000256" key="1">
    <source>
        <dbReference type="SAM" id="MobiDB-lite"/>
    </source>
</evidence>
<name>A0A1G7TU72_9BURK</name>
<organism evidence="3 4">
    <name type="scientific">Paraburkholderia phenazinium</name>
    <dbReference type="NCBI Taxonomy" id="60549"/>
    <lineage>
        <taxon>Bacteria</taxon>
        <taxon>Pseudomonadati</taxon>
        <taxon>Pseudomonadota</taxon>
        <taxon>Betaproteobacteria</taxon>
        <taxon>Burkholderiales</taxon>
        <taxon>Burkholderiaceae</taxon>
        <taxon>Paraburkholderia</taxon>
    </lineage>
</organism>
<reference evidence="3 4" key="1">
    <citation type="submission" date="2016-10" db="EMBL/GenBank/DDBJ databases">
        <authorList>
            <person name="de Groot N.N."/>
        </authorList>
    </citation>
    <scope>NUCLEOTIDE SEQUENCE [LARGE SCALE GENOMIC DNA]</scope>
    <source>
        <strain evidence="3 4">LMG 2247</strain>
    </source>
</reference>
<accession>A0A1G7TU72</accession>
<keyword evidence="2" id="KW-0732">Signal</keyword>
<feature type="region of interest" description="Disordered" evidence="1">
    <location>
        <begin position="151"/>
        <end position="177"/>
    </location>
</feature>
<sequence>MKRRFAALALSPLICALHLTPAFAQTTVQSIDGVRGAIQTRDARKMFDASMSGVQPPDRFGTPLPAGFTDDYLMQQLAPGEDTKRLVLSSAKAWPLRPNSYVAMICLASTPDEAASSKKYYPGECQHSDPTDTQSTQVWFGVFEANGNGAPKLVARTDGPVDKETDWSGMNIDPPEELDAQDAQDAKGGLLIMPESWKRFDLAPYQIKSGEYAFGVRAGWSEGYSGGGADFEALYLFRVEGQSLRVVFAKPMSFDKMIAGDWHKDGTRSHDVTDASDSLVLLPTETNGYHDIQLREQGGKWRHTLKWSPSTQAYQ</sequence>
<dbReference type="EMBL" id="FNCJ01000003">
    <property type="protein sequence ID" value="SDG38721.1"/>
    <property type="molecule type" value="Genomic_DNA"/>
</dbReference>
<dbReference type="RefSeq" id="WP_090683263.1">
    <property type="nucleotide sequence ID" value="NZ_CADERL010000016.1"/>
</dbReference>
<dbReference type="AlphaFoldDB" id="A0A1G7TU72"/>